<dbReference type="eggNOG" id="COG4252">
    <property type="taxonomic scope" value="Bacteria"/>
</dbReference>
<feature type="transmembrane region" description="Helical" evidence="2">
    <location>
        <begin position="7"/>
        <end position="27"/>
    </location>
</feature>
<evidence type="ECO:0000256" key="1">
    <source>
        <dbReference type="ARBA" id="ARBA00005381"/>
    </source>
</evidence>
<dbReference type="InterPro" id="IPR050697">
    <property type="entry name" value="Adenylyl/Guanylyl_Cyclase_3/4"/>
</dbReference>
<dbReference type="GO" id="GO:0035556">
    <property type="term" value="P:intracellular signal transduction"/>
    <property type="evidence" value="ECO:0007669"/>
    <property type="project" value="InterPro"/>
</dbReference>
<dbReference type="AlphaFoldDB" id="L0K8F8"/>
<name>L0K8F8_HALHC</name>
<comment type="similarity">
    <text evidence="1">Belongs to the adenylyl cyclase class-3 family.</text>
</comment>
<dbReference type="SMART" id="SM01080">
    <property type="entry name" value="CHASE2"/>
    <property type="match status" value="1"/>
</dbReference>
<protein>
    <submittedName>
        <fullName evidence="4">Putative transmembrane sensor domain protein</fullName>
    </submittedName>
</protein>
<accession>L0K8F8</accession>
<evidence type="ECO:0000256" key="2">
    <source>
        <dbReference type="SAM" id="Phobius"/>
    </source>
</evidence>
<feature type="transmembrane region" description="Helical" evidence="2">
    <location>
        <begin position="310"/>
        <end position="332"/>
    </location>
</feature>
<dbReference type="STRING" id="748449.Halha_1336"/>
<dbReference type="Pfam" id="PF05226">
    <property type="entry name" value="CHASE2"/>
    <property type="match status" value="1"/>
</dbReference>
<evidence type="ECO:0000313" key="4">
    <source>
        <dbReference type="EMBL" id="AGB41281.1"/>
    </source>
</evidence>
<evidence type="ECO:0000313" key="5">
    <source>
        <dbReference type="Proteomes" id="UP000010880"/>
    </source>
</evidence>
<dbReference type="SUPFAM" id="SSF55073">
    <property type="entry name" value="Nucleotide cyclase"/>
    <property type="match status" value="1"/>
</dbReference>
<keyword evidence="2 4" id="KW-0812">Transmembrane</keyword>
<dbReference type="PANTHER" id="PTHR43081">
    <property type="entry name" value="ADENYLATE CYCLASE, TERMINAL-DIFFERENTIATION SPECIFIC-RELATED"/>
    <property type="match status" value="1"/>
</dbReference>
<organism evidence="4 5">
    <name type="scientific">Halobacteroides halobius (strain ATCC 35273 / DSM 5150 / MD-1)</name>
    <dbReference type="NCBI Taxonomy" id="748449"/>
    <lineage>
        <taxon>Bacteria</taxon>
        <taxon>Bacillati</taxon>
        <taxon>Bacillota</taxon>
        <taxon>Clostridia</taxon>
        <taxon>Halanaerobiales</taxon>
        <taxon>Halobacteroidaceae</taxon>
        <taxon>Halobacteroides</taxon>
    </lineage>
</organism>
<dbReference type="InterPro" id="IPR029787">
    <property type="entry name" value="Nucleotide_cyclase"/>
</dbReference>
<dbReference type="GO" id="GO:0004016">
    <property type="term" value="F:adenylate cyclase activity"/>
    <property type="evidence" value="ECO:0007669"/>
    <property type="project" value="UniProtKB-ARBA"/>
</dbReference>
<dbReference type="eggNOG" id="COG2114">
    <property type="taxonomic scope" value="Bacteria"/>
</dbReference>
<dbReference type="Gene3D" id="3.30.70.1230">
    <property type="entry name" value="Nucleotide cyclase"/>
    <property type="match status" value="1"/>
</dbReference>
<dbReference type="EMBL" id="CP003359">
    <property type="protein sequence ID" value="AGB41281.1"/>
    <property type="molecule type" value="Genomic_DNA"/>
</dbReference>
<dbReference type="InterPro" id="IPR001054">
    <property type="entry name" value="A/G_cyclase"/>
</dbReference>
<dbReference type="PATRIC" id="fig|748449.3.peg.1293"/>
<proteinExistence type="inferred from homology"/>
<dbReference type="OrthoDB" id="9806704at2"/>
<dbReference type="RefSeq" id="WP_015327003.1">
    <property type="nucleotide sequence ID" value="NC_019978.1"/>
</dbReference>
<dbReference type="HOGENOM" id="CLU_000445_85_1_9"/>
<reference evidence="5" key="1">
    <citation type="submission" date="2012-02" db="EMBL/GenBank/DDBJ databases">
        <title>The complete genome of Halobacteroides halobius DSM 5150.</title>
        <authorList>
            <person name="Lucas S."/>
            <person name="Copeland A."/>
            <person name="Lapidus A."/>
            <person name="Glavina del Rio T."/>
            <person name="Dalin E."/>
            <person name="Tice H."/>
            <person name="Bruce D."/>
            <person name="Goodwin L."/>
            <person name="Pitluck S."/>
            <person name="Peters L."/>
            <person name="Mikhailova N."/>
            <person name="Gu W."/>
            <person name="Kyrpides N."/>
            <person name="Mavromatis K."/>
            <person name="Ivanova N."/>
            <person name="Brettin T."/>
            <person name="Detter J.C."/>
            <person name="Han C."/>
            <person name="Larimer F."/>
            <person name="Land M."/>
            <person name="Hauser L."/>
            <person name="Markowitz V."/>
            <person name="Cheng J.-F."/>
            <person name="Hugenholtz P."/>
            <person name="Woyke T."/>
            <person name="Wu D."/>
            <person name="Tindall B."/>
            <person name="Pomrenke H."/>
            <person name="Brambilla E."/>
            <person name="Klenk H.-P."/>
            <person name="Eisen J.A."/>
        </authorList>
    </citation>
    <scope>NUCLEOTIDE SEQUENCE [LARGE SCALE GENOMIC DNA]</scope>
    <source>
        <strain evidence="5">ATCC 35273 / DSM 5150 / MD-1</strain>
    </source>
</reference>
<feature type="transmembrane region" description="Helical" evidence="2">
    <location>
        <begin position="338"/>
        <end position="360"/>
    </location>
</feature>
<keyword evidence="2" id="KW-1133">Transmembrane helix</keyword>
<dbReference type="PANTHER" id="PTHR43081:SF1">
    <property type="entry name" value="ADENYLATE CYCLASE, TERMINAL-DIFFERENTIATION SPECIFIC"/>
    <property type="match status" value="1"/>
</dbReference>
<keyword evidence="2" id="KW-0472">Membrane</keyword>
<dbReference type="SMART" id="SM00044">
    <property type="entry name" value="CYCc"/>
    <property type="match status" value="1"/>
</dbReference>
<dbReference type="Proteomes" id="UP000010880">
    <property type="component" value="Chromosome"/>
</dbReference>
<evidence type="ECO:0000259" key="3">
    <source>
        <dbReference type="PROSITE" id="PS50125"/>
    </source>
</evidence>
<dbReference type="InterPro" id="IPR007890">
    <property type="entry name" value="CHASE2"/>
</dbReference>
<dbReference type="CDD" id="cd07302">
    <property type="entry name" value="CHD"/>
    <property type="match status" value="1"/>
</dbReference>
<dbReference type="KEGG" id="hhl:Halha_1336"/>
<feature type="domain" description="Guanylate cyclase" evidence="3">
    <location>
        <begin position="402"/>
        <end position="527"/>
    </location>
</feature>
<feature type="transmembrane region" description="Helical" evidence="2">
    <location>
        <begin position="284"/>
        <end position="303"/>
    </location>
</feature>
<dbReference type="GO" id="GO:0006171">
    <property type="term" value="P:cAMP biosynthetic process"/>
    <property type="evidence" value="ECO:0007669"/>
    <property type="project" value="TreeGrafter"/>
</dbReference>
<dbReference type="PROSITE" id="PS50125">
    <property type="entry name" value="GUANYLATE_CYCLASE_2"/>
    <property type="match status" value="1"/>
</dbReference>
<gene>
    <name evidence="4" type="ordered locus">Halha_1336</name>
</gene>
<sequence length="576" mass="65132">MLKQKSWLILGLIIGIVITVIFASGLLKDLELVTYDYRLLFKSLFTVNRQDKIVIVKIDQFSLDKLGGWPWPRRYHAQLIKILNQAGAKLIGFDILFDLPSTAKEDQQLKKAVSKAQNVFLPSTLDLQVVKTLTDEEINIQQINTPLTKFKRVAAGGGYLNLLPDRDGKIRRLTIINTKKISPFSINLARSYNNVSIDLKKQDLLINFHYQTDYFKQISYSKVLNGNFTTGTFKDKIVLIGATDDALQDYLMTPLALIKGFIPGIIVQAEIIDNYLQDSFIHKLSLVNTSILVLLSSLILAYLYKMLSPFTGIILTIVALILIVIISCWGLINFNLFIPLIPFILVTILNLIFNNLVAYLQIEKRKDRLQTVFARYLAPEVIERMVNLSDKDYLKGERREISVLFVDLVGFTNFAENKTSDQVVNVLNRYFAVITEECFKLDGTLDKFLGDGAMIFFGAPTQQNDHANKAVQLALNIQEKIENNPEFPLRVTIGINTGLALVGNIGSKKRSDYTAIGDVVNTAARIETEAKTNQILIGEETYHTIKNKFLVQKKAKVKVKGKEKEVKIYQVIKEES</sequence>
<dbReference type="Pfam" id="PF00211">
    <property type="entry name" value="Guanylate_cyc"/>
    <property type="match status" value="1"/>
</dbReference>
<keyword evidence="5" id="KW-1185">Reference proteome</keyword>